<feature type="coiled-coil region" evidence="9">
    <location>
        <begin position="59"/>
        <end position="86"/>
    </location>
</feature>
<keyword evidence="8" id="KW-0472">Membrane</keyword>
<keyword evidence="6" id="KW-1133">Transmembrane helix</keyword>
<dbReference type="GO" id="GO:0006888">
    <property type="term" value="P:endoplasmic reticulum to Golgi vesicle-mediated transport"/>
    <property type="evidence" value="ECO:0007669"/>
    <property type="project" value="InterPro"/>
</dbReference>
<dbReference type="PANTHER" id="PTHR21094">
    <property type="entry name" value="GOS-28 SNARE- RELATED"/>
    <property type="match status" value="1"/>
</dbReference>
<keyword evidence="4" id="KW-0812">Transmembrane</keyword>
<dbReference type="GO" id="GO:0048219">
    <property type="term" value="P:inter-Golgi cisterna vesicle-mediated transport"/>
    <property type="evidence" value="ECO:0007669"/>
    <property type="project" value="TreeGrafter"/>
</dbReference>
<name>A0A1E3K654_9TREE</name>
<dbReference type="GO" id="GO:0006906">
    <property type="term" value="P:vesicle fusion"/>
    <property type="evidence" value="ECO:0007669"/>
    <property type="project" value="TreeGrafter"/>
</dbReference>
<evidence type="ECO:0000256" key="1">
    <source>
        <dbReference type="ARBA" id="ARBA00004409"/>
    </source>
</evidence>
<keyword evidence="3" id="KW-0813">Transport</keyword>
<dbReference type="GO" id="GO:0005484">
    <property type="term" value="F:SNAP receptor activity"/>
    <property type="evidence" value="ECO:0007669"/>
    <property type="project" value="TreeGrafter"/>
</dbReference>
<evidence type="ECO:0000256" key="3">
    <source>
        <dbReference type="ARBA" id="ARBA00022448"/>
    </source>
</evidence>
<evidence type="ECO:0000313" key="11">
    <source>
        <dbReference type="Proteomes" id="UP000094819"/>
    </source>
</evidence>
<dbReference type="GeneID" id="30189440"/>
<dbReference type="RefSeq" id="XP_019035352.1">
    <property type="nucleotide sequence ID" value="XM_019172410.1"/>
</dbReference>
<dbReference type="Proteomes" id="UP000094819">
    <property type="component" value="Unassembled WGS sequence"/>
</dbReference>
<keyword evidence="7" id="KW-0333">Golgi apparatus</keyword>
<protein>
    <submittedName>
        <fullName evidence="10">Golgi snare protein</fullName>
    </submittedName>
</protein>
<dbReference type="OrthoDB" id="422156at2759"/>
<evidence type="ECO:0000256" key="5">
    <source>
        <dbReference type="ARBA" id="ARBA00022927"/>
    </source>
</evidence>
<accession>A0A1E3K654</accession>
<dbReference type="GO" id="GO:0000139">
    <property type="term" value="C:Golgi membrane"/>
    <property type="evidence" value="ECO:0007669"/>
    <property type="project" value="UniProtKB-SubCell"/>
</dbReference>
<gene>
    <name evidence="10" type="ORF">L198_00225</name>
</gene>
<evidence type="ECO:0000256" key="4">
    <source>
        <dbReference type="ARBA" id="ARBA00022692"/>
    </source>
</evidence>
<reference evidence="10 11" key="1">
    <citation type="submission" date="2016-06" db="EMBL/GenBank/DDBJ databases">
        <title>Evolution of pathogenesis and genome organization in the Tremellales.</title>
        <authorList>
            <person name="Cuomo C."/>
            <person name="Litvintseva A."/>
            <person name="Heitman J."/>
            <person name="Chen Y."/>
            <person name="Sun S."/>
            <person name="Springer D."/>
            <person name="Dromer F."/>
            <person name="Young S."/>
            <person name="Zeng Q."/>
            <person name="Chapman S."/>
            <person name="Gujja S."/>
            <person name="Saif S."/>
            <person name="Birren B."/>
        </authorList>
    </citation>
    <scope>NUCLEOTIDE SEQUENCE [LARGE SCALE GENOMIC DNA]</scope>
    <source>
        <strain evidence="10 11">CBS 7118</strain>
    </source>
</reference>
<dbReference type="GO" id="GO:0015031">
    <property type="term" value="P:protein transport"/>
    <property type="evidence" value="ECO:0007669"/>
    <property type="project" value="UniProtKB-KW"/>
</dbReference>
<keyword evidence="9" id="KW-0175">Coiled coil</keyword>
<evidence type="ECO:0000256" key="9">
    <source>
        <dbReference type="SAM" id="Coils"/>
    </source>
</evidence>
<dbReference type="AlphaFoldDB" id="A0A1E3K654"/>
<dbReference type="GO" id="GO:0005797">
    <property type="term" value="C:Golgi medial cisterna"/>
    <property type="evidence" value="ECO:0007669"/>
    <property type="project" value="TreeGrafter"/>
</dbReference>
<dbReference type="GO" id="GO:0005801">
    <property type="term" value="C:cis-Golgi network"/>
    <property type="evidence" value="ECO:0007669"/>
    <property type="project" value="InterPro"/>
</dbReference>
<dbReference type="InterPro" id="IPR023601">
    <property type="entry name" value="Golgi_SNAP_su1"/>
</dbReference>
<proteinExistence type="inferred from homology"/>
<dbReference type="GO" id="GO:0031201">
    <property type="term" value="C:SNARE complex"/>
    <property type="evidence" value="ECO:0007669"/>
    <property type="project" value="TreeGrafter"/>
</dbReference>
<organism evidence="10 11">
    <name type="scientific">Cryptococcus wingfieldii CBS 7118</name>
    <dbReference type="NCBI Taxonomy" id="1295528"/>
    <lineage>
        <taxon>Eukaryota</taxon>
        <taxon>Fungi</taxon>
        <taxon>Dikarya</taxon>
        <taxon>Basidiomycota</taxon>
        <taxon>Agaricomycotina</taxon>
        <taxon>Tremellomycetes</taxon>
        <taxon>Tremellales</taxon>
        <taxon>Cryptococcaceae</taxon>
        <taxon>Cryptococcus</taxon>
    </lineage>
</organism>
<evidence type="ECO:0000256" key="8">
    <source>
        <dbReference type="ARBA" id="ARBA00023136"/>
    </source>
</evidence>
<evidence type="ECO:0000256" key="6">
    <source>
        <dbReference type="ARBA" id="ARBA00022989"/>
    </source>
</evidence>
<keyword evidence="11" id="KW-1185">Reference proteome</keyword>
<dbReference type="Pfam" id="PF12352">
    <property type="entry name" value="V-SNARE_C"/>
    <property type="match status" value="1"/>
</dbReference>
<evidence type="ECO:0000313" key="10">
    <source>
        <dbReference type="EMBL" id="ODO08495.1"/>
    </source>
</evidence>
<evidence type="ECO:0000256" key="2">
    <source>
        <dbReference type="ARBA" id="ARBA00008473"/>
    </source>
</evidence>
<comment type="similarity">
    <text evidence="2">Belongs to the GOSR1 family.</text>
</comment>
<keyword evidence="5" id="KW-0653">Protein transport</keyword>
<dbReference type="PANTHER" id="PTHR21094:SF2">
    <property type="entry name" value="GOLGI SNAP RECEPTOR COMPLEX MEMBER 1"/>
    <property type="match status" value="1"/>
</dbReference>
<dbReference type="PIRSF" id="PIRSF027109">
    <property type="entry name" value="Golgi_SNARE"/>
    <property type="match status" value="1"/>
</dbReference>
<comment type="subcellular location">
    <subcellularLocation>
        <location evidence="1">Golgi apparatus membrane</location>
        <topology evidence="1">Single-pass type IV membrane protein</topology>
    </subcellularLocation>
</comment>
<evidence type="ECO:0000256" key="7">
    <source>
        <dbReference type="ARBA" id="ARBA00023034"/>
    </source>
</evidence>
<sequence length="257" mass="28367">MSTSWDNARRHVRALETALDSKLSAYSRLAASIARSSSGLGGSGGGSRDDIDDEGIGGYKLVEEEVEELLRKLEQAIEDLMALINSPSQPPSASMQHAAQTHRDNLDDYRRDFIRTRSNVEQSIRRSNLLGDVRKDINDYKSGRSSATDALLQDRSRIDSSHRMIDDTLNQAYATRSDFASQRTLLGSVESRMGGVLNQMPGINSLITMIKTRRRRDTVIMGLLVGHNMGTAESKHDQGDAYVTLCPVPSTRSVLVQ</sequence>
<comment type="caution">
    <text evidence="10">The sequence shown here is derived from an EMBL/GenBank/DDBJ whole genome shotgun (WGS) entry which is preliminary data.</text>
</comment>
<dbReference type="EMBL" id="AWGH01000001">
    <property type="protein sequence ID" value="ODO08495.1"/>
    <property type="molecule type" value="Genomic_DNA"/>
</dbReference>